<keyword evidence="3" id="KW-1185">Reference proteome</keyword>
<comment type="caution">
    <text evidence="2">The sequence shown here is derived from an EMBL/GenBank/DDBJ whole genome shotgun (WGS) entry which is preliminary data.</text>
</comment>
<feature type="compositionally biased region" description="Polar residues" evidence="1">
    <location>
        <begin position="79"/>
        <end position="88"/>
    </location>
</feature>
<dbReference type="AlphaFoldDB" id="A0A6G0Z0I0"/>
<gene>
    <name evidence="2" type="ORF">FWK35_00019902</name>
</gene>
<proteinExistence type="predicted"/>
<sequence>MRVRSSSTDYGAGAGDGWRWCVFRAADGKLATPRTGSTVMRCLGGRNIDPVGSRRTSCATLQCLTTKNPSSKKKKKHLCTQQNAPPSP</sequence>
<reference evidence="2 3" key="1">
    <citation type="submission" date="2019-08" db="EMBL/GenBank/DDBJ databases">
        <title>Whole genome of Aphis craccivora.</title>
        <authorList>
            <person name="Voronova N.V."/>
            <person name="Shulinski R.S."/>
            <person name="Bandarenka Y.V."/>
            <person name="Zhorov D.G."/>
            <person name="Warner D."/>
        </authorList>
    </citation>
    <scope>NUCLEOTIDE SEQUENCE [LARGE SCALE GENOMIC DNA]</scope>
    <source>
        <strain evidence="2">180601</strain>
        <tissue evidence="2">Whole Body</tissue>
    </source>
</reference>
<dbReference type="EMBL" id="VUJU01001732">
    <property type="protein sequence ID" value="KAF0764051.1"/>
    <property type="molecule type" value="Genomic_DNA"/>
</dbReference>
<dbReference type="Proteomes" id="UP000478052">
    <property type="component" value="Unassembled WGS sequence"/>
</dbReference>
<name>A0A6G0Z0I0_APHCR</name>
<evidence type="ECO:0000256" key="1">
    <source>
        <dbReference type="SAM" id="MobiDB-lite"/>
    </source>
</evidence>
<evidence type="ECO:0000313" key="2">
    <source>
        <dbReference type="EMBL" id="KAF0764051.1"/>
    </source>
</evidence>
<organism evidence="2 3">
    <name type="scientific">Aphis craccivora</name>
    <name type="common">Cowpea aphid</name>
    <dbReference type="NCBI Taxonomy" id="307492"/>
    <lineage>
        <taxon>Eukaryota</taxon>
        <taxon>Metazoa</taxon>
        <taxon>Ecdysozoa</taxon>
        <taxon>Arthropoda</taxon>
        <taxon>Hexapoda</taxon>
        <taxon>Insecta</taxon>
        <taxon>Pterygota</taxon>
        <taxon>Neoptera</taxon>
        <taxon>Paraneoptera</taxon>
        <taxon>Hemiptera</taxon>
        <taxon>Sternorrhyncha</taxon>
        <taxon>Aphidomorpha</taxon>
        <taxon>Aphidoidea</taxon>
        <taxon>Aphididae</taxon>
        <taxon>Aphidini</taxon>
        <taxon>Aphis</taxon>
        <taxon>Aphis</taxon>
    </lineage>
</organism>
<accession>A0A6G0Z0I0</accession>
<feature type="region of interest" description="Disordered" evidence="1">
    <location>
        <begin position="69"/>
        <end position="88"/>
    </location>
</feature>
<protein>
    <submittedName>
        <fullName evidence="2">Uncharacterized protein</fullName>
    </submittedName>
</protein>
<evidence type="ECO:0000313" key="3">
    <source>
        <dbReference type="Proteomes" id="UP000478052"/>
    </source>
</evidence>